<dbReference type="SUPFAM" id="SSF50969">
    <property type="entry name" value="YVTN repeat-like/Quinoprotein amine dehydrogenase"/>
    <property type="match status" value="1"/>
</dbReference>
<dbReference type="InterPro" id="IPR003961">
    <property type="entry name" value="FN3_dom"/>
</dbReference>
<evidence type="ECO:0000313" key="4">
    <source>
        <dbReference type="Proteomes" id="UP000650524"/>
    </source>
</evidence>
<dbReference type="InterPro" id="IPR013783">
    <property type="entry name" value="Ig-like_fold"/>
</dbReference>
<dbReference type="Proteomes" id="UP000650524">
    <property type="component" value="Unassembled WGS sequence"/>
</dbReference>
<accession>A0A8J6T8Y3</accession>
<dbReference type="AlphaFoldDB" id="A0A8J6T8Y3"/>
<evidence type="ECO:0000256" key="1">
    <source>
        <dbReference type="SAM" id="Phobius"/>
    </source>
</evidence>
<evidence type="ECO:0000313" key="3">
    <source>
        <dbReference type="EMBL" id="MBC8177998.1"/>
    </source>
</evidence>
<reference evidence="3 4" key="1">
    <citation type="submission" date="2020-08" db="EMBL/GenBank/DDBJ databases">
        <title>Bridging the membrane lipid divide: bacteria of the FCB group superphylum have the potential to synthesize archaeal ether lipids.</title>
        <authorList>
            <person name="Villanueva L."/>
            <person name="Von Meijenfeldt F.A.B."/>
            <person name="Westbye A.B."/>
            <person name="Yadav S."/>
            <person name="Hopmans E.C."/>
            <person name="Dutilh B.E."/>
            <person name="Sinninghe Damste J.S."/>
        </authorList>
    </citation>
    <scope>NUCLEOTIDE SEQUENCE [LARGE SCALE GENOMIC DNA]</scope>
    <source>
        <strain evidence="3">NIOZ-UU27</strain>
    </source>
</reference>
<dbReference type="Gene3D" id="2.60.40.1120">
    <property type="entry name" value="Carboxypeptidase-like, regulatory domain"/>
    <property type="match status" value="1"/>
</dbReference>
<dbReference type="SUPFAM" id="SSF49265">
    <property type="entry name" value="Fibronectin type III"/>
    <property type="match status" value="1"/>
</dbReference>
<keyword evidence="1" id="KW-0472">Membrane</keyword>
<protein>
    <recommendedName>
        <fullName evidence="2">Fibronectin type-III domain-containing protein</fullName>
    </recommendedName>
</protein>
<evidence type="ECO:0000259" key="2">
    <source>
        <dbReference type="PROSITE" id="PS50853"/>
    </source>
</evidence>
<dbReference type="Pfam" id="PF13360">
    <property type="entry name" value="PQQ_2"/>
    <property type="match status" value="2"/>
</dbReference>
<keyword evidence="1" id="KW-1133">Transmembrane helix</keyword>
<dbReference type="InterPro" id="IPR002372">
    <property type="entry name" value="PQQ_rpt_dom"/>
</dbReference>
<dbReference type="Gene3D" id="2.130.10.10">
    <property type="entry name" value="YVTN repeat-like/Quinoprotein amine dehydrogenase"/>
    <property type="match status" value="1"/>
</dbReference>
<dbReference type="SUPFAM" id="SSF51126">
    <property type="entry name" value="Pectin lyase-like"/>
    <property type="match status" value="1"/>
</dbReference>
<organism evidence="3 4">
    <name type="scientific">Candidatus Desulfacyla euxinica</name>
    <dbReference type="NCBI Taxonomy" id="2841693"/>
    <lineage>
        <taxon>Bacteria</taxon>
        <taxon>Deltaproteobacteria</taxon>
        <taxon>Candidatus Desulfacyla</taxon>
    </lineage>
</organism>
<dbReference type="PROSITE" id="PS50853">
    <property type="entry name" value="FN3"/>
    <property type="match status" value="1"/>
</dbReference>
<dbReference type="InterPro" id="IPR015943">
    <property type="entry name" value="WD40/YVTN_repeat-like_dom_sf"/>
</dbReference>
<dbReference type="InterPro" id="IPR036116">
    <property type="entry name" value="FN3_sf"/>
</dbReference>
<dbReference type="Gene3D" id="2.60.40.10">
    <property type="entry name" value="Immunoglobulins"/>
    <property type="match status" value="1"/>
</dbReference>
<feature type="transmembrane region" description="Helical" evidence="1">
    <location>
        <begin position="12"/>
        <end position="32"/>
    </location>
</feature>
<keyword evidence="1" id="KW-0812">Transmembrane</keyword>
<gene>
    <name evidence="3" type="ORF">H8E19_11390</name>
</gene>
<dbReference type="EMBL" id="JACNJD010000249">
    <property type="protein sequence ID" value="MBC8177998.1"/>
    <property type="molecule type" value="Genomic_DNA"/>
</dbReference>
<dbReference type="InterPro" id="IPR011044">
    <property type="entry name" value="Quino_amine_DH_bsu"/>
</dbReference>
<feature type="domain" description="Fibronectin type-III" evidence="2">
    <location>
        <begin position="683"/>
        <end position="788"/>
    </location>
</feature>
<name>A0A8J6T8Y3_9DELT</name>
<comment type="caution">
    <text evidence="3">The sequence shown here is derived from an EMBL/GenBank/DDBJ whole genome shotgun (WGS) entry which is preliminary data.</text>
</comment>
<proteinExistence type="predicted"/>
<sequence length="872" mass="93948">MKKTNGFFNGLTYIGLSFLIFSYFLFFGTAAVESSGDKMPPVLSENGHALHSGVLKEGVASSDDFIDDLPIRPTAAGDPIKVSNSFFEVSLTSDKYVYFTDFQIVYLWATVKNLGDTEDRFGFTLTSDAPEGWSDVKENAGFIHIGSGEQGDLKYMWSTVYSSSAATEVEASFTYKVTSEQHSSSETFTVNVVAYPKISESGYSEGSARVTGTITDAVTGDPISDADVMLWLGYTIRITPYDMLEMSDSQGAYEVGCWDIDTLNTHYGSYFTLPGYTLIVQKAGYETYVHNQYVLPRNGSPATVNISLTPLTNPPDYTLTWETALASPGVWEIAVTDAWDRFAVAMGKHPDSDDPDTLPATIPFIDGEGNILWSKSLSDESWSIDVTGDGSYVACNSHSINEPLNYSYLWDAGGNEVWKKSLGRGLGGDINFSPGYQYIATGPSEDGTRLVLYNTLAGTEKWKNDMGGNFVRVTVFSRDGQNVFAGGLPYLFTLDGDLVWRSYISYTPWVISLNTDESRIFIPDKGDCLSMFDGDGKLLWRKEQKVITYGGMSADGSVVVILTTYGYVFCYNGEGEFQWCSYLRGKGASLTAGAGGHNAVDVTPDGKYIVVGGTNYSTVLYDSDGNLLWRHMGSKEYTPGLIGGGMKQSVMAVRISDNARKIVAGYGYSDPKLCYFTSTSGSSPTVTTGSATSLNSTSATLNGTVNPKGVSTTYYFEYGTTTSYGTSTTSTSAGSGTSAVSVSASISGLTSDTTYHYRLAAVNSMGTSYGDDKTFSTTIIYVESTGSCGGNIPCYTTIQEAIDAVNSGAIIRIAEEIYDEGLIIDTANDLILQGGWDSTFTTQSSDTVANSLTITGTGGPVELDNVVLQEAD</sequence>
<dbReference type="InterPro" id="IPR011050">
    <property type="entry name" value="Pectin_lyase_fold/virulence"/>
</dbReference>